<keyword evidence="4" id="KW-1185">Reference proteome</keyword>
<dbReference type="PANTHER" id="PTHR43575:SF1">
    <property type="entry name" value="PROTEIN ABCI7, CHLOROPLASTIC"/>
    <property type="match status" value="1"/>
</dbReference>
<name>A0A4S2HEF6_9PROT</name>
<dbReference type="OrthoDB" id="9768262at2"/>
<evidence type="ECO:0000259" key="2">
    <source>
        <dbReference type="Pfam" id="PF01458"/>
    </source>
</evidence>
<evidence type="ECO:0000256" key="1">
    <source>
        <dbReference type="SAM" id="MobiDB-lite"/>
    </source>
</evidence>
<organism evidence="3 4">
    <name type="scientific">Marinicauda pacifica</name>
    <dbReference type="NCBI Taxonomy" id="1133559"/>
    <lineage>
        <taxon>Bacteria</taxon>
        <taxon>Pseudomonadati</taxon>
        <taxon>Pseudomonadota</taxon>
        <taxon>Alphaproteobacteria</taxon>
        <taxon>Maricaulales</taxon>
        <taxon>Maricaulaceae</taxon>
        <taxon>Marinicauda</taxon>
    </lineage>
</organism>
<dbReference type="InterPro" id="IPR000825">
    <property type="entry name" value="SUF_FeS_clus_asmbl_SufBD_core"/>
</dbReference>
<dbReference type="GO" id="GO:0016226">
    <property type="term" value="P:iron-sulfur cluster assembly"/>
    <property type="evidence" value="ECO:0007669"/>
    <property type="project" value="InterPro"/>
</dbReference>
<gene>
    <name evidence="3" type="primary">sufD</name>
    <name evidence="3" type="ORF">E5162_03720</name>
</gene>
<comment type="caution">
    <text evidence="3">The sequence shown here is derived from an EMBL/GenBank/DDBJ whole genome shotgun (WGS) entry which is preliminary data.</text>
</comment>
<dbReference type="EMBL" id="SRXV01000001">
    <property type="protein sequence ID" value="TGY94396.1"/>
    <property type="molecule type" value="Genomic_DNA"/>
</dbReference>
<dbReference type="RefSeq" id="WP_135943592.1">
    <property type="nucleotide sequence ID" value="NZ_BMEI01000001.1"/>
</dbReference>
<feature type="compositionally biased region" description="Basic and acidic residues" evidence="1">
    <location>
        <begin position="71"/>
        <end position="80"/>
    </location>
</feature>
<dbReference type="Proteomes" id="UP000305451">
    <property type="component" value="Unassembled WGS sequence"/>
</dbReference>
<feature type="domain" description="SUF system FeS cluster assembly SufBD core" evidence="2">
    <location>
        <begin position="123"/>
        <end position="345"/>
    </location>
</feature>
<protein>
    <submittedName>
        <fullName evidence="3">Fe-S cluster assembly protein SufD</fullName>
    </submittedName>
</protein>
<proteinExistence type="predicted"/>
<dbReference type="NCBIfam" id="TIGR01981">
    <property type="entry name" value="sufD"/>
    <property type="match status" value="1"/>
</dbReference>
<dbReference type="Pfam" id="PF01458">
    <property type="entry name" value="SUFBD_core"/>
    <property type="match status" value="1"/>
</dbReference>
<evidence type="ECO:0000313" key="3">
    <source>
        <dbReference type="EMBL" id="TGY94396.1"/>
    </source>
</evidence>
<dbReference type="InterPro" id="IPR011542">
    <property type="entry name" value="SUF_FeS_clus_asmbl_SufD"/>
</dbReference>
<dbReference type="InterPro" id="IPR037284">
    <property type="entry name" value="SUF_FeS_clus_asmbl_SufBD_sf"/>
</dbReference>
<dbReference type="InterPro" id="IPR055346">
    <property type="entry name" value="Fe-S_cluster_assembly_SufBD"/>
</dbReference>
<accession>A0A4S2HEF6</accession>
<dbReference type="SUPFAM" id="SSF101960">
    <property type="entry name" value="Stabilizer of iron transporter SufD"/>
    <property type="match status" value="1"/>
</dbReference>
<dbReference type="PANTHER" id="PTHR43575">
    <property type="entry name" value="PROTEIN ABCI7, CHLOROPLASTIC"/>
    <property type="match status" value="1"/>
</dbReference>
<reference evidence="3 4" key="1">
    <citation type="journal article" date="2013" name="Int. J. Syst. Evol. Microbiol.">
        <title>Marinicauda pacifica gen. nov., sp. nov., a prosthecate alphaproteobacterium of the family Hyphomonadaceae isolated from deep seawater.</title>
        <authorList>
            <person name="Zhang X.Y."/>
            <person name="Li G.W."/>
            <person name="Wang C.S."/>
            <person name="Zhang Y.J."/>
            <person name="Xu X.W."/>
            <person name="Li H."/>
            <person name="Liu A."/>
            <person name="Liu C."/>
            <person name="Xie B.B."/>
            <person name="Qin Q.L."/>
            <person name="Xu Z."/>
            <person name="Chen X.L."/>
            <person name="Zhou B.C."/>
            <person name="Zhang Y.Z."/>
        </authorList>
    </citation>
    <scope>NUCLEOTIDE SEQUENCE [LARGE SCALE GENOMIC DNA]</scope>
    <source>
        <strain evidence="3 4">P-1 km-3</strain>
    </source>
</reference>
<sequence>MTLPVKLSPIEHGFLRDLSASGSGWRAELREDLEARGLPHRRVEEWKWSDLKTALSRVESGQVPLTVSASREPDERRAPGDDDVMAGVMPRLAAALGGDASLYRLERQDDVLSLDIEANAGTGHTLIVVDVAPGISARLDERYAVTDASLANIAILVRLGSGARLERTIEQAGSDDGVLVVTSRIELGTEAGFKQTTLGFGARLARLETHVIHPGEGAKVSLAGSYLLSGKRHLDQTTLVHHTGPNGETRELFKGAAGDRARGVFQGKIAVDRAAQKTDAEMQHRGMLLSDGAEIDAKPELEIYADDVVCAHGNALGAIDDDALFYMRQRGMSETEARALLTESFLAEPLDAITDEVRRDDLLAKLRTALEALT</sequence>
<feature type="region of interest" description="Disordered" evidence="1">
    <location>
        <begin position="62"/>
        <end position="84"/>
    </location>
</feature>
<dbReference type="AlphaFoldDB" id="A0A4S2HEF6"/>
<evidence type="ECO:0000313" key="4">
    <source>
        <dbReference type="Proteomes" id="UP000305451"/>
    </source>
</evidence>